<feature type="transmembrane region" description="Helical" evidence="1">
    <location>
        <begin position="102"/>
        <end position="119"/>
    </location>
</feature>
<keyword evidence="1" id="KW-0812">Transmembrane</keyword>
<keyword evidence="1" id="KW-0472">Membrane</keyword>
<keyword evidence="1" id="KW-1133">Transmembrane helix</keyword>
<evidence type="ECO:0008006" key="4">
    <source>
        <dbReference type="Google" id="ProtNLM"/>
    </source>
</evidence>
<evidence type="ECO:0000256" key="1">
    <source>
        <dbReference type="SAM" id="Phobius"/>
    </source>
</evidence>
<comment type="caution">
    <text evidence="2">The sequence shown here is derived from an EMBL/GenBank/DDBJ whole genome shotgun (WGS) entry which is preliminary data.</text>
</comment>
<feature type="transmembrane region" description="Helical" evidence="1">
    <location>
        <begin position="139"/>
        <end position="157"/>
    </location>
</feature>
<name>A0ABX5MMY0_9BURK</name>
<dbReference type="EMBL" id="QJJV01000012">
    <property type="protein sequence ID" value="PXX14470.1"/>
    <property type="molecule type" value="Genomic_DNA"/>
</dbReference>
<evidence type="ECO:0000313" key="2">
    <source>
        <dbReference type="EMBL" id="PXX14470.1"/>
    </source>
</evidence>
<gene>
    <name evidence="2" type="ORF">C7400_11280</name>
</gene>
<evidence type="ECO:0000313" key="3">
    <source>
        <dbReference type="Proteomes" id="UP000247515"/>
    </source>
</evidence>
<organism evidence="2 3">
    <name type="scientific">Paraburkholderia tropica</name>
    <dbReference type="NCBI Taxonomy" id="92647"/>
    <lineage>
        <taxon>Bacteria</taxon>
        <taxon>Pseudomonadati</taxon>
        <taxon>Pseudomonadota</taxon>
        <taxon>Betaproteobacteria</taxon>
        <taxon>Burkholderiales</taxon>
        <taxon>Burkholderiaceae</taxon>
        <taxon>Paraburkholderia</taxon>
    </lineage>
</organism>
<dbReference type="Proteomes" id="UP000247515">
    <property type="component" value="Unassembled WGS sequence"/>
</dbReference>
<accession>A0ABX5MMY0</accession>
<sequence>MTVILVASLALRKTDTFAPFPQALLDFTASAIQMQNFHAWICASSGHLMQCDAAAPWWSLSLEEQFYIALPLTTLLLGKRLRYALLAIVAVQFFLPRTPASFLYYIRTDAIALGVLLAMFRTMPFPLKLEPTFMSKKKYAIPVLAVCLLLLFMLANAKTTREVTPSATGLIAGVPARGLQHGSRCFVRDAK</sequence>
<reference evidence="2 3" key="1">
    <citation type="submission" date="2018-05" db="EMBL/GenBank/DDBJ databases">
        <title>Genomic Encyclopedia of Type Strains, Phase IV (KMG-V): Genome sequencing to study the core and pangenomes of soil and plant-associated prokaryotes.</title>
        <authorList>
            <person name="Whitman W."/>
        </authorList>
    </citation>
    <scope>NUCLEOTIDE SEQUENCE [LARGE SCALE GENOMIC DNA]</scope>
    <source>
        <strain evidence="2 3">SIr-6563</strain>
    </source>
</reference>
<keyword evidence="3" id="KW-1185">Reference proteome</keyword>
<proteinExistence type="predicted"/>
<protein>
    <recommendedName>
        <fullName evidence="4">Acyltransferase 3 domain-containing protein</fullName>
    </recommendedName>
</protein>